<name>A0ABT0S1Z0_9SPHN</name>
<feature type="compositionally biased region" description="Pro residues" evidence="1">
    <location>
        <begin position="92"/>
        <end position="101"/>
    </location>
</feature>
<keyword evidence="3" id="KW-1185">Reference proteome</keyword>
<feature type="region of interest" description="Disordered" evidence="1">
    <location>
        <begin position="1"/>
        <end position="50"/>
    </location>
</feature>
<dbReference type="EMBL" id="JAMGBE010000002">
    <property type="protein sequence ID" value="MCL6729870.1"/>
    <property type="molecule type" value="Genomic_DNA"/>
</dbReference>
<evidence type="ECO:0000313" key="3">
    <source>
        <dbReference type="Proteomes" id="UP001165342"/>
    </source>
</evidence>
<proteinExistence type="predicted"/>
<reference evidence="2" key="1">
    <citation type="submission" date="2022-05" db="EMBL/GenBank/DDBJ databases">
        <authorList>
            <person name="Jo J.-H."/>
            <person name="Im W.-T."/>
        </authorList>
    </citation>
    <scope>NUCLEOTIDE SEQUENCE</scope>
    <source>
        <strain evidence="2">SE220</strain>
    </source>
</reference>
<feature type="region of interest" description="Disordered" evidence="1">
    <location>
        <begin position="82"/>
        <end position="101"/>
    </location>
</feature>
<dbReference type="Proteomes" id="UP001165342">
    <property type="component" value="Unassembled WGS sequence"/>
</dbReference>
<accession>A0ABT0S1Z0</accession>
<protein>
    <submittedName>
        <fullName evidence="2">Uncharacterized protein</fullName>
    </submittedName>
</protein>
<organism evidence="2 3">
    <name type="scientific">Sphingomonas hankyongi</name>
    <dbReference type="NCBI Taxonomy" id="2908209"/>
    <lineage>
        <taxon>Bacteria</taxon>
        <taxon>Pseudomonadati</taxon>
        <taxon>Pseudomonadota</taxon>
        <taxon>Alphaproteobacteria</taxon>
        <taxon>Sphingomonadales</taxon>
        <taxon>Sphingomonadaceae</taxon>
        <taxon>Sphingomonas</taxon>
    </lineage>
</organism>
<comment type="caution">
    <text evidence="2">The sequence shown here is derived from an EMBL/GenBank/DDBJ whole genome shotgun (WGS) entry which is preliminary data.</text>
</comment>
<evidence type="ECO:0000313" key="2">
    <source>
        <dbReference type="EMBL" id="MCL6729870.1"/>
    </source>
</evidence>
<feature type="compositionally biased region" description="Low complexity" evidence="1">
    <location>
        <begin position="9"/>
        <end position="31"/>
    </location>
</feature>
<sequence>MTQSTPENPSATSDDTSAPAASPSPCADAAPGSHVEAACEGPSADNPSLSIKKRIKRAQFFDQREQLVAAGMAVPVEADAGLPDALVEPAEPEPPSDSPIR</sequence>
<evidence type="ECO:0000256" key="1">
    <source>
        <dbReference type="SAM" id="MobiDB-lite"/>
    </source>
</evidence>
<dbReference type="RefSeq" id="WP_249831338.1">
    <property type="nucleotide sequence ID" value="NZ_JAMGBE010000002.1"/>
</dbReference>
<gene>
    <name evidence="2" type="ORF">LZ538_07350</name>
</gene>